<dbReference type="InterPro" id="IPR017441">
    <property type="entry name" value="Protein_kinase_ATP_BS"/>
</dbReference>
<evidence type="ECO:0000256" key="2">
    <source>
        <dbReference type="ARBA" id="ARBA00022527"/>
    </source>
</evidence>
<dbReference type="Proteomes" id="UP000003111">
    <property type="component" value="Unassembled WGS sequence"/>
</dbReference>
<accession>E2SEC0</accession>
<proteinExistence type="predicted"/>
<dbReference type="EC" id="2.7.11.1" evidence="1"/>
<dbReference type="AlphaFoldDB" id="E2SEC0"/>
<dbReference type="STRING" id="585531.HMPREF0063_12056"/>
<dbReference type="eggNOG" id="COG0515">
    <property type="taxonomic scope" value="Bacteria"/>
</dbReference>
<dbReference type="InterPro" id="IPR000719">
    <property type="entry name" value="Prot_kinase_dom"/>
</dbReference>
<keyword evidence="6 7" id="KW-0067">ATP-binding</keyword>
<evidence type="ECO:0000256" key="3">
    <source>
        <dbReference type="ARBA" id="ARBA00022679"/>
    </source>
</evidence>
<evidence type="ECO:0000313" key="11">
    <source>
        <dbReference type="Proteomes" id="UP000003111"/>
    </source>
</evidence>
<feature type="binding site" evidence="7">
    <location>
        <position position="35"/>
    </location>
    <ligand>
        <name>ATP</name>
        <dbReference type="ChEBI" id="CHEBI:30616"/>
    </ligand>
</feature>
<keyword evidence="3" id="KW-0808">Transferase</keyword>
<dbReference type="Gene3D" id="1.10.510.10">
    <property type="entry name" value="Transferase(Phosphotransferase) domain 1"/>
    <property type="match status" value="1"/>
</dbReference>
<dbReference type="PROSITE" id="PS00107">
    <property type="entry name" value="PROTEIN_KINASE_ATP"/>
    <property type="match status" value="1"/>
</dbReference>
<gene>
    <name evidence="10" type="ORF">HMPREF0063_12056</name>
</gene>
<dbReference type="PROSITE" id="PS00109">
    <property type="entry name" value="PROTEIN_KINASE_TYR"/>
    <property type="match status" value="1"/>
</dbReference>
<dbReference type="RefSeq" id="WP_007077148.1">
    <property type="nucleotide sequence ID" value="NZ_CM001024.1"/>
</dbReference>
<keyword evidence="5 10" id="KW-0418">Kinase</keyword>
<evidence type="ECO:0000256" key="7">
    <source>
        <dbReference type="PROSITE-ProRule" id="PRU10141"/>
    </source>
</evidence>
<name>E2SEC0_9ACTN</name>
<dbReference type="PROSITE" id="PS50011">
    <property type="entry name" value="PROTEIN_KINASE_DOM"/>
    <property type="match status" value="1"/>
</dbReference>
<dbReference type="PANTHER" id="PTHR43289">
    <property type="entry name" value="MITOGEN-ACTIVATED PROTEIN KINASE KINASE KINASE 20-RELATED"/>
    <property type="match status" value="1"/>
</dbReference>
<dbReference type="GO" id="GO:0004674">
    <property type="term" value="F:protein serine/threonine kinase activity"/>
    <property type="evidence" value="ECO:0007669"/>
    <property type="project" value="UniProtKB-KW"/>
</dbReference>
<evidence type="ECO:0000259" key="9">
    <source>
        <dbReference type="PROSITE" id="PS50011"/>
    </source>
</evidence>
<organism evidence="10 11">
    <name type="scientific">Aeromicrobium marinum DSM 15272</name>
    <dbReference type="NCBI Taxonomy" id="585531"/>
    <lineage>
        <taxon>Bacteria</taxon>
        <taxon>Bacillati</taxon>
        <taxon>Actinomycetota</taxon>
        <taxon>Actinomycetes</taxon>
        <taxon>Propionibacteriales</taxon>
        <taxon>Nocardioidaceae</taxon>
        <taxon>Aeromicrobium</taxon>
    </lineage>
</organism>
<feature type="domain" description="Protein kinase" evidence="9">
    <location>
        <begin position="6"/>
        <end position="267"/>
    </location>
</feature>
<keyword evidence="2" id="KW-0723">Serine/threonine-protein kinase</keyword>
<dbReference type="InterPro" id="IPR008266">
    <property type="entry name" value="Tyr_kinase_AS"/>
</dbReference>
<dbReference type="InterPro" id="IPR011009">
    <property type="entry name" value="Kinase-like_dom_sf"/>
</dbReference>
<keyword evidence="11" id="KW-1185">Reference proteome</keyword>
<feature type="compositionally biased region" description="Acidic residues" evidence="8">
    <location>
        <begin position="451"/>
        <end position="462"/>
    </location>
</feature>
<protein>
    <recommendedName>
        <fullName evidence="1">non-specific serine/threonine protein kinase</fullName>
        <ecNumber evidence="1">2.7.11.1</ecNumber>
    </recommendedName>
</protein>
<dbReference type="SUPFAM" id="SSF56112">
    <property type="entry name" value="Protein kinase-like (PK-like)"/>
    <property type="match status" value="1"/>
</dbReference>
<dbReference type="EMBL" id="ACLF03000006">
    <property type="protein sequence ID" value="EFQ82847.1"/>
    <property type="molecule type" value="Genomic_DNA"/>
</dbReference>
<evidence type="ECO:0000256" key="4">
    <source>
        <dbReference type="ARBA" id="ARBA00022741"/>
    </source>
</evidence>
<dbReference type="CDD" id="cd14014">
    <property type="entry name" value="STKc_PknB_like"/>
    <property type="match status" value="1"/>
</dbReference>
<dbReference type="GO" id="GO:0005524">
    <property type="term" value="F:ATP binding"/>
    <property type="evidence" value="ECO:0007669"/>
    <property type="project" value="UniProtKB-UniRule"/>
</dbReference>
<dbReference type="Pfam" id="PF00069">
    <property type="entry name" value="Pkinase"/>
    <property type="match status" value="1"/>
</dbReference>
<evidence type="ECO:0000256" key="8">
    <source>
        <dbReference type="SAM" id="MobiDB-lite"/>
    </source>
</evidence>
<evidence type="ECO:0000256" key="5">
    <source>
        <dbReference type="ARBA" id="ARBA00022777"/>
    </source>
</evidence>
<evidence type="ECO:0000256" key="1">
    <source>
        <dbReference type="ARBA" id="ARBA00012513"/>
    </source>
</evidence>
<dbReference type="HOGENOM" id="CLU_000288_63_44_11"/>
<feature type="region of interest" description="Disordered" evidence="8">
    <location>
        <begin position="430"/>
        <end position="472"/>
    </location>
</feature>
<reference evidence="10" key="1">
    <citation type="submission" date="2010-08" db="EMBL/GenBank/DDBJ databases">
        <authorList>
            <person name="Muzny D."/>
            <person name="Qin X."/>
            <person name="Buhay C."/>
            <person name="Dugan-Rocha S."/>
            <person name="Ding Y."/>
            <person name="Chen G."/>
            <person name="Hawes A."/>
            <person name="Holder M."/>
            <person name="Jhangiani S."/>
            <person name="Johnson A."/>
            <person name="Khan Z."/>
            <person name="Li Z."/>
            <person name="Liu W."/>
            <person name="Liu X."/>
            <person name="Perez L."/>
            <person name="Shen H."/>
            <person name="Wang Q."/>
            <person name="Watt J."/>
            <person name="Xi L."/>
            <person name="Xin Y."/>
            <person name="Zhou J."/>
            <person name="Deng J."/>
            <person name="Jiang H."/>
            <person name="Liu Y."/>
            <person name="Qu J."/>
            <person name="Song X.-Z."/>
            <person name="Zhang L."/>
            <person name="Villasana D."/>
            <person name="Johnson A."/>
            <person name="Liu J."/>
            <person name="Liyanage D."/>
            <person name="Lorensuhewa L."/>
            <person name="Robinson T."/>
            <person name="Song A."/>
            <person name="Song B.-B."/>
            <person name="Dinh H."/>
            <person name="Thornton R."/>
            <person name="Coyle M."/>
            <person name="Francisco L."/>
            <person name="Jackson L."/>
            <person name="Javaid M."/>
            <person name="Korchina V."/>
            <person name="Kovar C."/>
            <person name="Mata R."/>
            <person name="Mathew T."/>
            <person name="Ngo R."/>
            <person name="Nguyen L."/>
            <person name="Nguyen N."/>
            <person name="Okwuonu G."/>
            <person name="Ongeri F."/>
            <person name="Pham C."/>
            <person name="Simmons D."/>
            <person name="Wilczek-Boney K."/>
            <person name="Hale W."/>
            <person name="Jakkamsetti A."/>
            <person name="Pham P."/>
            <person name="Ruth R."/>
            <person name="San Lucas F."/>
            <person name="Warren J."/>
            <person name="Zhang J."/>
            <person name="Zhao Z."/>
            <person name="Zhou C."/>
            <person name="Zhu D."/>
            <person name="Lee S."/>
            <person name="Bess C."/>
            <person name="Blankenburg K."/>
            <person name="Forbes L."/>
            <person name="Fu Q."/>
            <person name="Gubbala S."/>
            <person name="Hirani K."/>
            <person name="Jayaseelan J.C."/>
            <person name="Lara F."/>
            <person name="Munidasa M."/>
            <person name="Palculict T."/>
            <person name="Patil S."/>
            <person name="Pu L.-L."/>
            <person name="Saada N."/>
            <person name="Tang L."/>
            <person name="Weissenberger G."/>
            <person name="Zhu Y."/>
            <person name="Hemphill L."/>
            <person name="Shang Y."/>
            <person name="Youmans B."/>
            <person name="Ayvaz T."/>
            <person name="Ross M."/>
            <person name="Santibanez J."/>
            <person name="Aqrawi P."/>
            <person name="Gross S."/>
            <person name="Joshi V."/>
            <person name="Fowler G."/>
            <person name="Nazareth L."/>
            <person name="Reid J."/>
            <person name="Worley K."/>
            <person name="Petrosino J."/>
            <person name="Highlander S."/>
            <person name="Gibbs R."/>
        </authorList>
    </citation>
    <scope>NUCLEOTIDE SEQUENCE [LARGE SCALE GENOMIC DNA]</scope>
    <source>
        <strain evidence="10">DSM 15272</strain>
    </source>
</reference>
<sequence length="489" mass="49889">MINGRYEVGPEVGRGGMGTVWRGHDTLLDRVVALKRIGAAGSAAVPDLDRVRREARLAAQLHHPHVVSVFDLVDGDDGWSWLVMEYVAGETLAAEIDRAGSLTPTRTTTVGRQIASALAAAHAIGIVHRDVTPANVLIAADGSAKLTDFGIARAQAEAALTSTGVVIGSPAYLPPEVASGGRATPASDVWSLGATLFHAASGRAPYDASDNVVGALYKIVHEPPPRLPADHPLASVVAAAMHRDPEARPAMEDLAVELRGDGPAPLPTPEAGPPGVTQPMSTPAVNPPADGHTAVMPAPTAAVSHRRDLRTAGWVGAAVILVVATAAWAGGSDGIDAAVPGDRAAAAAPATPAPTPTEVAPTAAEVEQFVADHVALILADPAAAFDQLTPEAQAAYGGVEQFRQAWSGTVQIDPVPGSADAGSLTAAATVVSSGAPGPDPRAGKPGKKDDDDRDDDDDDDDSERVTTRGIVLQLVDTPEGLRVAGVTDA</sequence>
<dbReference type="OrthoDB" id="9769043at2"/>
<evidence type="ECO:0000313" key="10">
    <source>
        <dbReference type="EMBL" id="EFQ82847.1"/>
    </source>
</evidence>
<comment type="caution">
    <text evidence="10">The sequence shown here is derived from an EMBL/GenBank/DDBJ whole genome shotgun (WGS) entry which is preliminary data.</text>
</comment>
<dbReference type="PANTHER" id="PTHR43289:SF6">
    <property type="entry name" value="SERINE_THREONINE-PROTEIN KINASE NEKL-3"/>
    <property type="match status" value="1"/>
</dbReference>
<evidence type="ECO:0000256" key="6">
    <source>
        <dbReference type="ARBA" id="ARBA00022840"/>
    </source>
</evidence>
<keyword evidence="4 7" id="KW-0547">Nucleotide-binding</keyword>
<dbReference type="Gene3D" id="3.30.200.20">
    <property type="entry name" value="Phosphorylase Kinase, domain 1"/>
    <property type="match status" value="1"/>
</dbReference>